<accession>A0A162U8K0</accession>
<dbReference type="AlphaFoldDB" id="A0A162U8K0"/>
<dbReference type="InParanoid" id="A0A162U8K0"/>
<dbReference type="RefSeq" id="XP_018292382.1">
    <property type="nucleotide sequence ID" value="XM_018431289.1"/>
</dbReference>
<dbReference type="PANTHER" id="PTHR46579">
    <property type="entry name" value="F5/8 TYPE C DOMAIN-CONTAINING PROTEIN-RELATED"/>
    <property type="match status" value="1"/>
</dbReference>
<dbReference type="PANTHER" id="PTHR46579:SF2">
    <property type="entry name" value="C2H2-TYPE DOMAIN-CONTAINING PROTEIN"/>
    <property type="match status" value="1"/>
</dbReference>
<dbReference type="GeneID" id="28992195"/>
<dbReference type="OrthoDB" id="10053513at2759"/>
<evidence type="ECO:0000313" key="1">
    <source>
        <dbReference type="EMBL" id="OAD74342.1"/>
    </source>
</evidence>
<organism evidence="1 2">
    <name type="scientific">Phycomyces blakesleeanus (strain ATCC 8743b / DSM 1359 / FGSC 10004 / NBRC 33097 / NRRL 1555)</name>
    <dbReference type="NCBI Taxonomy" id="763407"/>
    <lineage>
        <taxon>Eukaryota</taxon>
        <taxon>Fungi</taxon>
        <taxon>Fungi incertae sedis</taxon>
        <taxon>Mucoromycota</taxon>
        <taxon>Mucoromycotina</taxon>
        <taxon>Mucoromycetes</taxon>
        <taxon>Mucorales</taxon>
        <taxon>Phycomycetaceae</taxon>
        <taxon>Phycomyces</taxon>
    </lineage>
</organism>
<gene>
    <name evidence="1" type="ORF">PHYBLDRAFT_144789</name>
</gene>
<protein>
    <recommendedName>
        <fullName evidence="3">Transposase domain-containing protein</fullName>
    </recommendedName>
</protein>
<dbReference type="VEuPathDB" id="FungiDB:PHYBLDRAFT_144789"/>
<dbReference type="Proteomes" id="UP000077315">
    <property type="component" value="Unassembled WGS sequence"/>
</dbReference>
<keyword evidence="2" id="KW-1185">Reference proteome</keyword>
<name>A0A162U8K0_PHYB8</name>
<reference evidence="2" key="1">
    <citation type="submission" date="2015-06" db="EMBL/GenBank/DDBJ databases">
        <title>Expansion of signal transduction pathways in fungi by whole-genome duplication.</title>
        <authorList>
            <consortium name="DOE Joint Genome Institute"/>
            <person name="Corrochano L.M."/>
            <person name="Kuo A."/>
            <person name="Marcet-Houben M."/>
            <person name="Polaino S."/>
            <person name="Salamov A."/>
            <person name="Villalobos J.M."/>
            <person name="Alvarez M.I."/>
            <person name="Avalos J."/>
            <person name="Benito E.P."/>
            <person name="Benoit I."/>
            <person name="Burger G."/>
            <person name="Camino L.P."/>
            <person name="Canovas D."/>
            <person name="Cerda-Olmedo E."/>
            <person name="Cheng J.-F."/>
            <person name="Dominguez A."/>
            <person name="Elias M."/>
            <person name="Eslava A.P."/>
            <person name="Glaser F."/>
            <person name="Grimwood J."/>
            <person name="Gutierrez G."/>
            <person name="Heitman J."/>
            <person name="Henrissat B."/>
            <person name="Iturriaga E.A."/>
            <person name="Lang B.F."/>
            <person name="Lavin J.L."/>
            <person name="Lee S."/>
            <person name="Li W."/>
            <person name="Lindquist E."/>
            <person name="Lopez-Garcia S."/>
            <person name="Luque E.M."/>
            <person name="Marcos A.T."/>
            <person name="Martin J."/>
            <person name="McCluskey K."/>
            <person name="Medina H.R."/>
            <person name="Miralles-Duran A."/>
            <person name="Miyazaki A."/>
            <person name="Munoz-Torres E."/>
            <person name="Oguiza J.A."/>
            <person name="Ohm R."/>
            <person name="Olmedo M."/>
            <person name="Orejas M."/>
            <person name="Ortiz-Castellanos L."/>
            <person name="Pisabarro A.G."/>
            <person name="Rodriguez-Romero J."/>
            <person name="Ruiz-Herrera J."/>
            <person name="Ruiz-Vazquez R."/>
            <person name="Sanz C."/>
            <person name="Schackwitz W."/>
            <person name="Schmutz J."/>
            <person name="Shahriari M."/>
            <person name="Shelest E."/>
            <person name="Silva-Franco F."/>
            <person name="Soanes D."/>
            <person name="Syed K."/>
            <person name="Tagua V.G."/>
            <person name="Talbot N.J."/>
            <person name="Thon M."/>
            <person name="De vries R.P."/>
            <person name="Wiebenga A."/>
            <person name="Yadav J.S."/>
            <person name="Braun E.L."/>
            <person name="Baker S."/>
            <person name="Garre V."/>
            <person name="Horwitz B."/>
            <person name="Torres-Martinez S."/>
            <person name="Idnurm A."/>
            <person name="Herrera-Estrella A."/>
            <person name="Gabaldon T."/>
            <person name="Grigoriev I.V."/>
        </authorList>
    </citation>
    <scope>NUCLEOTIDE SEQUENCE [LARGE SCALE GENOMIC DNA]</scope>
    <source>
        <strain evidence="2">NRRL 1555(-)</strain>
    </source>
</reference>
<evidence type="ECO:0008006" key="3">
    <source>
        <dbReference type="Google" id="ProtNLM"/>
    </source>
</evidence>
<sequence length="277" mass="32186">MHNLFLGTPKRMMDWWIEERKITKKDFVMMQKMADKMVVPNDYMVLGSKIGKGFGHMKADEWKYWVLVYSPILLKAVLPTEMFNNWISFVNACRNIVKPSITFSDLNDAHQFLQEFCNECKRIYTANVLTCNMHLHLHLCKTICDFGPVYGYWLFGFEQYNGLLKNVSTNRKDSFETTYMQSFVQDTFKGDYVNAVLQCPSQVPFLPLLAKLTATAQPSILGNEPLPSFTFPLHIKPSSAMSNVDYSHLLDYYKVTYHIPDLESYQFPFSSFSFVDN</sequence>
<proteinExistence type="predicted"/>
<evidence type="ECO:0000313" key="2">
    <source>
        <dbReference type="Proteomes" id="UP000077315"/>
    </source>
</evidence>
<dbReference type="EMBL" id="KV440979">
    <property type="protein sequence ID" value="OAD74342.1"/>
    <property type="molecule type" value="Genomic_DNA"/>
</dbReference>